<evidence type="ECO:0000256" key="2">
    <source>
        <dbReference type="SAM" id="MobiDB-lite"/>
    </source>
</evidence>
<evidence type="ECO:0000313" key="4">
    <source>
        <dbReference type="Proteomes" id="UP000580250"/>
    </source>
</evidence>
<dbReference type="Proteomes" id="UP000580250">
    <property type="component" value="Unassembled WGS sequence"/>
</dbReference>
<dbReference type="OrthoDB" id="5877443at2759"/>
<organism evidence="3 4">
    <name type="scientific">Meloidogyne enterolobii</name>
    <name type="common">Root-knot nematode worm</name>
    <name type="synonym">Meloidogyne mayaguensis</name>
    <dbReference type="NCBI Taxonomy" id="390850"/>
    <lineage>
        <taxon>Eukaryota</taxon>
        <taxon>Metazoa</taxon>
        <taxon>Ecdysozoa</taxon>
        <taxon>Nematoda</taxon>
        <taxon>Chromadorea</taxon>
        <taxon>Rhabditida</taxon>
        <taxon>Tylenchina</taxon>
        <taxon>Tylenchomorpha</taxon>
        <taxon>Tylenchoidea</taxon>
        <taxon>Meloidogynidae</taxon>
        <taxon>Meloidogyninae</taxon>
        <taxon>Meloidogyne</taxon>
    </lineage>
</organism>
<gene>
    <name evidence="3" type="ORF">MENT_LOCUS16268</name>
</gene>
<evidence type="ECO:0000313" key="3">
    <source>
        <dbReference type="EMBL" id="CAD2163889.1"/>
    </source>
</evidence>
<feature type="coiled-coil region" evidence="1">
    <location>
        <begin position="6"/>
        <end position="33"/>
    </location>
</feature>
<dbReference type="EMBL" id="CAJEWN010000100">
    <property type="protein sequence ID" value="CAD2163889.1"/>
    <property type="molecule type" value="Genomic_DNA"/>
</dbReference>
<keyword evidence="1" id="KW-0175">Coiled coil</keyword>
<dbReference type="AlphaFoldDB" id="A0A6V7URI5"/>
<accession>A0A6V7URI5</accession>
<proteinExistence type="predicted"/>
<feature type="region of interest" description="Disordered" evidence="2">
    <location>
        <begin position="160"/>
        <end position="192"/>
    </location>
</feature>
<comment type="caution">
    <text evidence="3">The sequence shown here is derived from an EMBL/GenBank/DDBJ whole genome shotgun (WGS) entry which is preliminary data.</text>
</comment>
<name>A0A6V7URI5_MELEN</name>
<reference evidence="3 4" key="1">
    <citation type="submission" date="2020-08" db="EMBL/GenBank/DDBJ databases">
        <authorList>
            <person name="Koutsovoulos G."/>
            <person name="Danchin GJ E."/>
        </authorList>
    </citation>
    <scope>NUCLEOTIDE SEQUENCE [LARGE SCALE GENOMIC DNA]</scope>
</reference>
<sequence>MTTNEIKEILTKLQTIQQQINKLDNKVETLNTTDIIDKLNNISTTISEAAAIAVDEKERQRSLVLIGVGESTASRPTKRAKAEVLSILDELDVQTLPLAVYRLRNPAQAGQNGRLIKVILPTTAFQRICLSQWKKKRGEMRNVQKWSKLLIRPSLTPEQLRIDKEQREKRKKEFQKGGNNIGDGNITMRPKN</sequence>
<protein>
    <submittedName>
        <fullName evidence="3">Uncharacterized protein</fullName>
    </submittedName>
</protein>
<evidence type="ECO:0000256" key="1">
    <source>
        <dbReference type="SAM" id="Coils"/>
    </source>
</evidence>